<name>A0A8H5KQA0_9HYPO</name>
<feature type="region of interest" description="Disordered" evidence="1">
    <location>
        <begin position="1"/>
        <end position="59"/>
    </location>
</feature>
<keyword evidence="3" id="KW-1185">Reference proteome</keyword>
<sequence>MSDMQCESAEYGSNKDAKQSAEGSGDGHPIESTLQEPRLSLTPTTEPSHPGIAVEASEPPSLRPLEITVETLSRPLPLVLSEHQQRQWLWERVGGERTFRAPIIGPFQMKLPPFAPFNSFVTGPDFDDLKEITNELLPRGLALTLEITKTNSRHEDFDEVLTLWFAKDCGDKIYDQVELVRFWGYMTEWLSTVYHGEPATLCDHLGEAVVSANRNLEPVSANLDDLYSSHRRLSGSED</sequence>
<proteinExistence type="predicted"/>
<gene>
    <name evidence="2" type="ORF">FPCIR_11560</name>
</gene>
<evidence type="ECO:0000313" key="3">
    <source>
        <dbReference type="Proteomes" id="UP000546213"/>
    </source>
</evidence>
<dbReference type="AlphaFoldDB" id="A0A8H5KQA0"/>
<dbReference type="Proteomes" id="UP000546213">
    <property type="component" value="Unassembled WGS sequence"/>
</dbReference>
<accession>A0A8H5KQA0</accession>
<evidence type="ECO:0000256" key="1">
    <source>
        <dbReference type="SAM" id="MobiDB-lite"/>
    </source>
</evidence>
<reference evidence="2 3" key="1">
    <citation type="submission" date="2020-05" db="EMBL/GenBank/DDBJ databases">
        <title>Identification and distribution of gene clusters putatively required for synthesis of sphingolipid metabolism inhibitors in phylogenetically diverse species of the filamentous fungus Fusarium.</title>
        <authorList>
            <person name="Kim H.-S."/>
            <person name="Busman M."/>
            <person name="Brown D.W."/>
            <person name="Divon H."/>
            <person name="Uhlig S."/>
            <person name="Proctor R.H."/>
        </authorList>
    </citation>
    <scope>NUCLEOTIDE SEQUENCE [LARGE SCALE GENOMIC DNA]</scope>
    <source>
        <strain evidence="2 3">NRRL 36939</strain>
    </source>
</reference>
<protein>
    <submittedName>
        <fullName evidence="2">Uncharacterized protein</fullName>
    </submittedName>
</protein>
<dbReference type="EMBL" id="JAAOAS010000357">
    <property type="protein sequence ID" value="KAF5578519.1"/>
    <property type="molecule type" value="Genomic_DNA"/>
</dbReference>
<evidence type="ECO:0000313" key="2">
    <source>
        <dbReference type="EMBL" id="KAF5578519.1"/>
    </source>
</evidence>
<comment type="caution">
    <text evidence="2">The sequence shown here is derived from an EMBL/GenBank/DDBJ whole genome shotgun (WGS) entry which is preliminary data.</text>
</comment>
<organism evidence="2 3">
    <name type="scientific">Fusarium pseudocircinatum</name>
    <dbReference type="NCBI Taxonomy" id="56676"/>
    <lineage>
        <taxon>Eukaryota</taxon>
        <taxon>Fungi</taxon>
        <taxon>Dikarya</taxon>
        <taxon>Ascomycota</taxon>
        <taxon>Pezizomycotina</taxon>
        <taxon>Sordariomycetes</taxon>
        <taxon>Hypocreomycetidae</taxon>
        <taxon>Hypocreales</taxon>
        <taxon>Nectriaceae</taxon>
        <taxon>Fusarium</taxon>
        <taxon>Fusarium fujikuroi species complex</taxon>
    </lineage>
</organism>
<dbReference type="OrthoDB" id="5090894at2759"/>